<gene>
    <name evidence="9" type="ORF">GcLGCM259_0988</name>
</gene>
<evidence type="ECO:0000256" key="4">
    <source>
        <dbReference type="PROSITE-ProRule" id="PRU00289"/>
    </source>
</evidence>
<dbReference type="EMBL" id="CP034412">
    <property type="protein sequence ID" value="QCY46737.1"/>
    <property type="molecule type" value="Genomic_DNA"/>
</dbReference>
<dbReference type="Pfam" id="PF01580">
    <property type="entry name" value="FtsK_SpoIIIE"/>
    <property type="match status" value="1"/>
</dbReference>
<feature type="domain" description="FtsK" evidence="8">
    <location>
        <begin position="542"/>
        <end position="732"/>
    </location>
</feature>
<dbReference type="RefSeq" id="WP_175419331.1">
    <property type="nucleotide sequence ID" value="NZ_CP034412.1"/>
</dbReference>
<keyword evidence="6" id="KW-0472">Membrane</keyword>
<feature type="transmembrane region" description="Helical" evidence="6">
    <location>
        <begin position="204"/>
        <end position="223"/>
    </location>
</feature>
<accession>A0A5B7WRZ3</accession>
<dbReference type="InterPro" id="IPR008984">
    <property type="entry name" value="SMAD_FHA_dom_sf"/>
</dbReference>
<proteinExistence type="predicted"/>
<protein>
    <recommendedName>
        <fullName evidence="11">FtsK domain-containing protein</fullName>
    </recommendedName>
</protein>
<dbReference type="SUPFAM" id="SSF49879">
    <property type="entry name" value="SMAD/FHA domain"/>
    <property type="match status" value="1"/>
</dbReference>
<keyword evidence="3 4" id="KW-0067">ATP-binding</keyword>
<dbReference type="CDD" id="cd00060">
    <property type="entry name" value="FHA"/>
    <property type="match status" value="1"/>
</dbReference>
<evidence type="ECO:0000256" key="3">
    <source>
        <dbReference type="ARBA" id="ARBA00022840"/>
    </source>
</evidence>
<dbReference type="InterPro" id="IPR002543">
    <property type="entry name" value="FtsK_dom"/>
</dbReference>
<dbReference type="Gene3D" id="2.60.200.20">
    <property type="match status" value="1"/>
</dbReference>
<evidence type="ECO:0000256" key="5">
    <source>
        <dbReference type="SAM" id="MobiDB-lite"/>
    </source>
</evidence>
<dbReference type="KEGG" id="gcr:GcLGCM259_0988"/>
<name>A0A5B7WRZ3_9MICC</name>
<dbReference type="CDD" id="cd01127">
    <property type="entry name" value="TrwB_TraG_TraD_VirD4"/>
    <property type="match status" value="1"/>
</dbReference>
<keyword evidence="6" id="KW-1133">Transmembrane helix</keyword>
<evidence type="ECO:0000256" key="6">
    <source>
        <dbReference type="SAM" id="Phobius"/>
    </source>
</evidence>
<feature type="domain" description="FHA" evidence="7">
    <location>
        <begin position="99"/>
        <end position="157"/>
    </location>
</feature>
<evidence type="ECO:0000313" key="10">
    <source>
        <dbReference type="Proteomes" id="UP000307000"/>
    </source>
</evidence>
<dbReference type="PANTHER" id="PTHR22683:SF1">
    <property type="entry name" value="TYPE VII SECRETION SYSTEM PROTEIN ESSC"/>
    <property type="match status" value="1"/>
</dbReference>
<evidence type="ECO:0000256" key="2">
    <source>
        <dbReference type="ARBA" id="ARBA00022741"/>
    </source>
</evidence>
<evidence type="ECO:0000259" key="8">
    <source>
        <dbReference type="PROSITE" id="PS50901"/>
    </source>
</evidence>
<organism evidence="9 10">
    <name type="scientific">Glutamicibacter creatinolyticus</name>
    <dbReference type="NCBI Taxonomy" id="162496"/>
    <lineage>
        <taxon>Bacteria</taxon>
        <taxon>Bacillati</taxon>
        <taxon>Actinomycetota</taxon>
        <taxon>Actinomycetes</taxon>
        <taxon>Micrococcales</taxon>
        <taxon>Micrococcaceae</taxon>
        <taxon>Glutamicibacter</taxon>
    </lineage>
</organism>
<evidence type="ECO:0000259" key="7">
    <source>
        <dbReference type="PROSITE" id="PS50006"/>
    </source>
</evidence>
<reference evidence="9 10" key="1">
    <citation type="submission" date="2018-12" db="EMBL/GenBank/DDBJ databases">
        <title>Complete Genome Sequence of Glutamicibacter creatinolyticus strain LGCM259,isolated from an abscess of a 12-year-old mare in Italy.</title>
        <authorList>
            <person name="Santos R.G."/>
            <person name="Silva A.L."/>
            <person name="Seyffert N."/>
            <person name="Castro T.L.P."/>
            <person name="Attili A.R."/>
            <person name="Rifici C."/>
            <person name="Mazzullo G."/>
            <person name="Brenig B."/>
            <person name="Venanzi F."/>
            <person name="Azevedo V."/>
        </authorList>
    </citation>
    <scope>NUCLEOTIDE SEQUENCE [LARGE SCALE GENOMIC DNA]</scope>
    <source>
        <strain evidence="9 10">LGCM 259</strain>
    </source>
</reference>
<evidence type="ECO:0008006" key="11">
    <source>
        <dbReference type="Google" id="ProtNLM"/>
    </source>
</evidence>
<dbReference type="Proteomes" id="UP000307000">
    <property type="component" value="Chromosome"/>
</dbReference>
<dbReference type="AlphaFoldDB" id="A0A5B7WRZ3"/>
<dbReference type="InterPro" id="IPR050206">
    <property type="entry name" value="FtsK/SpoIIIE/SftA"/>
</dbReference>
<dbReference type="InterPro" id="IPR027417">
    <property type="entry name" value="P-loop_NTPase"/>
</dbReference>
<sequence length="1264" mass="132974">MELLLCAAAFARPRQFMLQAEGALDGAGVQEVLDTQFDVPRWYCGARALEELGPLPRDARLLLSDLPGDGALADPGRRAGGGLQLYVPQGPNAGARLLLRPGRHQVGRCAPLWLDDPAVSRRHASVQVDAQRIMLHAENGARLEVFEHGAFHPVRRIQLRRGMRLRLGGTELRVDDPLAQLPAAGLDWPRTVPVLPGRPELGRLLTLLGAALVPLAIGLVLLAATGSKIFLLISGVSAGFGLIPALGLLRQRRRWIGQARQHTSDLLRLRRQLAPPLGAVIAAGAGPEYRWLGATSPPPLLFGDGVWDPGAGSTGEHRFLEPGRRGSLASASPVFALRPTGAWQLRASRPAQAVPVLLALLAQLLPSVVCGTRQLVLDPHLPDLPSTLLLLPGVRLGVPPGHGAQALPLAGPLPPANTGAGITRGGEVGRNPPVYVLAGAAAAVPGALVLGLGPGPVSENVQWIDVHTLACQLDDPQARLDSLHRLAPEHFARLVESLLLQHRATQPLLPGPHRAPAHAAGPAETTGAAETLTCTLGVDDQGAAVQLDVLRDGPHLLLAGTTGSGKSEALRRMITELSARYAPGDLALALVDFKGGASLSVFAALAHTQLFASDLDTAGALRMLQQLELEIGRRERLLHAHGCSDIAHYRQHRGHQDPPLPRLLVIVDEFRVFLDDAPGAAQRIDRIATVGRALGIHLLLSTQKPGGTLSGQTRANINTVIALRVRDPAESSDLVGTPQAAHFTLPGQAVLTSPTIGRRVLRFALAAPTAPYGMLVERHRRGFGVTSPKPFGRAPTAAEAMGLLDAHVTALATRWADSAPVPSPFAPSLPTGLGAPALPPGMAPAALEPGQSACGWVDELAAGTWGPLLPATAAAGALLVHGLPESGTAYLAGQLARIPRRILYFDAAPLPEIRAAAAPSPPGHAPHLLLFTGQDAYRVADALDFLAAGRALDDVLVVVRNMGALAAALPPALFARLDDVLGTVIRQAAGSGANVVLIGDRDTSALKCAQLCAARWYFPLGAPQSLQMMWPKLPVVSALEGRGVAVDAAGGTRTIQLTQIAAPPPNRPRFTTLQSSGAVNAAPARDYPREYPRGYPLGVGGLLGEPVTFFPQRIGFVLVADPGLRRTVAEVLCSRWAMTLHRKTAADGEHPPPPAADPGPRRAGFLLETAVGPGQLGLINELAQQGCAPVVFCAPSMRLAYEFGLPGLQIDEREVVVIEPRHPLDLQPLAWGPLAAAEAERTDGSWRAVCSIAGQPRQVLIPHP</sequence>
<dbReference type="SUPFAM" id="SSF52540">
    <property type="entry name" value="P-loop containing nucleoside triphosphate hydrolases"/>
    <property type="match status" value="1"/>
</dbReference>
<keyword evidence="10" id="KW-1185">Reference proteome</keyword>
<feature type="transmembrane region" description="Helical" evidence="6">
    <location>
        <begin position="229"/>
        <end position="249"/>
    </location>
</feature>
<dbReference type="Gene3D" id="3.40.50.300">
    <property type="entry name" value="P-loop containing nucleotide triphosphate hydrolases"/>
    <property type="match status" value="1"/>
</dbReference>
<dbReference type="PROSITE" id="PS50006">
    <property type="entry name" value="FHA_DOMAIN"/>
    <property type="match status" value="1"/>
</dbReference>
<dbReference type="GO" id="GO:0005524">
    <property type="term" value="F:ATP binding"/>
    <property type="evidence" value="ECO:0007669"/>
    <property type="project" value="UniProtKB-UniRule"/>
</dbReference>
<dbReference type="PROSITE" id="PS50901">
    <property type="entry name" value="FTSK"/>
    <property type="match status" value="1"/>
</dbReference>
<dbReference type="GO" id="GO:0003677">
    <property type="term" value="F:DNA binding"/>
    <property type="evidence" value="ECO:0007669"/>
    <property type="project" value="InterPro"/>
</dbReference>
<keyword evidence="2 4" id="KW-0547">Nucleotide-binding</keyword>
<keyword evidence="1" id="KW-0597">Phosphoprotein</keyword>
<evidence type="ECO:0000313" key="9">
    <source>
        <dbReference type="EMBL" id="QCY46737.1"/>
    </source>
</evidence>
<feature type="binding site" evidence="4">
    <location>
        <begin position="560"/>
        <end position="567"/>
    </location>
    <ligand>
        <name>ATP</name>
        <dbReference type="ChEBI" id="CHEBI:30616"/>
    </ligand>
</feature>
<dbReference type="PANTHER" id="PTHR22683">
    <property type="entry name" value="SPORULATION PROTEIN RELATED"/>
    <property type="match status" value="1"/>
</dbReference>
<keyword evidence="6" id="KW-0812">Transmembrane</keyword>
<dbReference type="InterPro" id="IPR000253">
    <property type="entry name" value="FHA_dom"/>
</dbReference>
<evidence type="ECO:0000256" key="1">
    <source>
        <dbReference type="ARBA" id="ARBA00022553"/>
    </source>
</evidence>
<feature type="region of interest" description="Disordered" evidence="5">
    <location>
        <begin position="1143"/>
        <end position="1162"/>
    </location>
</feature>